<dbReference type="RefSeq" id="WP_078306198.1">
    <property type="nucleotide sequence ID" value="NZ_CP147511.1"/>
</dbReference>
<evidence type="ECO:0000313" key="2">
    <source>
        <dbReference type="Proteomes" id="UP000191094"/>
    </source>
</evidence>
<evidence type="ECO:0000313" key="1">
    <source>
        <dbReference type="EMBL" id="OOS22785.1"/>
    </source>
</evidence>
<dbReference type="AlphaFoldDB" id="A0A1T0CKD0"/>
<dbReference type="EMBL" id="MUYT01000001">
    <property type="protein sequence ID" value="OOS22785.1"/>
    <property type="molecule type" value="Genomic_DNA"/>
</dbReference>
<dbReference type="InterPro" id="IPR014988">
    <property type="entry name" value="Uncharacterised_YqcI/YcgG"/>
</dbReference>
<reference evidence="1 2" key="1">
    <citation type="submission" date="2017-02" db="EMBL/GenBank/DDBJ databases">
        <title>Draft genome sequence of Moraxella lincolnii CCUG 9405T type strain.</title>
        <authorList>
            <person name="Salva-Serra F."/>
            <person name="Engstrom-Jakobsson H."/>
            <person name="Thorell K."/>
            <person name="Jaen-Luchoro D."/>
            <person name="Gonzales-Siles L."/>
            <person name="Karlsson R."/>
            <person name="Yazdan S."/>
            <person name="Boulund F."/>
            <person name="Johnning A."/>
            <person name="Engstrand L."/>
            <person name="Kristiansson E."/>
            <person name="Moore E."/>
        </authorList>
    </citation>
    <scope>NUCLEOTIDE SEQUENCE [LARGE SCALE GENOMIC DNA]</scope>
    <source>
        <strain evidence="1 2">CCUG 9405</strain>
    </source>
</reference>
<protein>
    <recommendedName>
        <fullName evidence="3">YqcI/YcgG family protein</fullName>
    </recommendedName>
</protein>
<sequence>MNGIVYTQSEIAKMQGWLGDMGRQILGRFNSDNAKQKALFPCLFARKAFAQGMVKFLPIVYMQDKAQYDLECFAQGLKNYLELAISAWDGKFNTAYPLLVVFEPVQGYSQTKDYQDIFVQALQYLIDNDEKSWVGEIPFNPNQEFWTMCFHGVQIFINVSHPNHHLRLSRNLCDTLILVINPRERFDVFAGDNEAGYAIREQIRKNIDNYDLIPRSPLLGHYQLGELEWVQYMLPVTNDEKSMQCPLSFERYYKK</sequence>
<dbReference type="STRING" id="90241.B0682_00780"/>
<dbReference type="Pfam" id="PF08892">
    <property type="entry name" value="YqcI_YcgG"/>
    <property type="match status" value="1"/>
</dbReference>
<evidence type="ECO:0008006" key="3">
    <source>
        <dbReference type="Google" id="ProtNLM"/>
    </source>
</evidence>
<dbReference type="PANTHER" id="PTHR40045">
    <property type="entry name" value="YCGG FAMILY PROTEIN"/>
    <property type="match status" value="1"/>
</dbReference>
<dbReference type="OrthoDB" id="112290at2"/>
<proteinExistence type="predicted"/>
<accession>A0A1T0CKD0</accession>
<name>A0A1T0CKD0_9GAMM</name>
<comment type="caution">
    <text evidence="1">The sequence shown here is derived from an EMBL/GenBank/DDBJ whole genome shotgun (WGS) entry which is preliminary data.</text>
</comment>
<dbReference type="PANTHER" id="PTHR40045:SF1">
    <property type="entry name" value="YQCI_YCGG FAMILY PROTEIN"/>
    <property type="match status" value="1"/>
</dbReference>
<gene>
    <name evidence="1" type="ORF">B0682_00780</name>
</gene>
<organism evidence="1 2">
    <name type="scientific">Lwoffella lincolnii</name>
    <dbReference type="NCBI Taxonomy" id="90241"/>
    <lineage>
        <taxon>Bacteria</taxon>
        <taxon>Pseudomonadati</taxon>
        <taxon>Pseudomonadota</taxon>
        <taxon>Gammaproteobacteria</taxon>
        <taxon>Moraxellales</taxon>
        <taxon>Moraxellaceae</taxon>
        <taxon>Lwoffella</taxon>
    </lineage>
</organism>
<dbReference type="Proteomes" id="UP000191094">
    <property type="component" value="Unassembled WGS sequence"/>
</dbReference>
<keyword evidence="2" id="KW-1185">Reference proteome</keyword>